<keyword evidence="1" id="KW-0813">Transport</keyword>
<feature type="domain" description="ABC transporter" evidence="4">
    <location>
        <begin position="2"/>
        <end position="223"/>
    </location>
</feature>
<dbReference type="InterPro" id="IPR003439">
    <property type="entry name" value="ABC_transporter-like_ATP-bd"/>
</dbReference>
<dbReference type="CDD" id="cd03255">
    <property type="entry name" value="ABC_MJ0796_LolCDE_FtsE"/>
    <property type="match status" value="1"/>
</dbReference>
<dbReference type="InterPro" id="IPR003593">
    <property type="entry name" value="AAA+_ATPase"/>
</dbReference>
<evidence type="ECO:0000256" key="2">
    <source>
        <dbReference type="ARBA" id="ARBA00022741"/>
    </source>
</evidence>
<dbReference type="AlphaFoldDB" id="A0A1Y0IPA5"/>
<dbReference type="KEGG" id="tum:CBW65_15955"/>
<dbReference type="GO" id="GO:0016887">
    <property type="term" value="F:ATP hydrolysis activity"/>
    <property type="evidence" value="ECO:0007669"/>
    <property type="project" value="InterPro"/>
</dbReference>
<dbReference type="InterPro" id="IPR015854">
    <property type="entry name" value="ABC_transpr_LolD-like"/>
</dbReference>
<proteinExistence type="predicted"/>
<keyword evidence="2" id="KW-0547">Nucleotide-binding</keyword>
<protein>
    <recommendedName>
        <fullName evidence="4">ABC transporter domain-containing protein</fullName>
    </recommendedName>
</protein>
<dbReference type="Proteomes" id="UP000195437">
    <property type="component" value="Chromosome"/>
</dbReference>
<dbReference type="RefSeq" id="WP_087457679.1">
    <property type="nucleotide sequence ID" value="NZ_CP021434.1"/>
</dbReference>
<dbReference type="PROSITE" id="PS00211">
    <property type="entry name" value="ABC_TRANSPORTER_1"/>
    <property type="match status" value="1"/>
</dbReference>
<evidence type="ECO:0000259" key="4">
    <source>
        <dbReference type="PROSITE" id="PS50893"/>
    </source>
</evidence>
<keyword evidence="6" id="KW-1185">Reference proteome</keyword>
<dbReference type="InterPro" id="IPR027417">
    <property type="entry name" value="P-loop_NTPase"/>
</dbReference>
<dbReference type="PANTHER" id="PTHR24220">
    <property type="entry name" value="IMPORT ATP-BINDING PROTEIN"/>
    <property type="match status" value="1"/>
</dbReference>
<keyword evidence="3" id="KW-0067">ATP-binding</keyword>
<dbReference type="GO" id="GO:0098796">
    <property type="term" value="C:membrane protein complex"/>
    <property type="evidence" value="ECO:0007669"/>
    <property type="project" value="UniProtKB-ARBA"/>
</dbReference>
<organism evidence="5 6">
    <name type="scientific">Tumebacillus avium</name>
    <dbReference type="NCBI Taxonomy" id="1903704"/>
    <lineage>
        <taxon>Bacteria</taxon>
        <taxon>Bacillati</taxon>
        <taxon>Bacillota</taxon>
        <taxon>Bacilli</taxon>
        <taxon>Bacillales</taxon>
        <taxon>Alicyclobacillaceae</taxon>
        <taxon>Tumebacillus</taxon>
    </lineage>
</organism>
<dbReference type="SMART" id="SM00382">
    <property type="entry name" value="AAA"/>
    <property type="match status" value="1"/>
</dbReference>
<evidence type="ECO:0000256" key="3">
    <source>
        <dbReference type="ARBA" id="ARBA00022840"/>
    </source>
</evidence>
<reference evidence="6" key="1">
    <citation type="submission" date="2017-05" db="EMBL/GenBank/DDBJ databases">
        <authorList>
            <person name="Sung H."/>
        </authorList>
    </citation>
    <scope>NUCLEOTIDE SEQUENCE [LARGE SCALE GENOMIC DNA]</scope>
    <source>
        <strain evidence="6">AR23208</strain>
    </source>
</reference>
<evidence type="ECO:0000313" key="5">
    <source>
        <dbReference type="EMBL" id="ARU62317.1"/>
    </source>
</evidence>
<dbReference type="GO" id="GO:0005524">
    <property type="term" value="F:ATP binding"/>
    <property type="evidence" value="ECO:0007669"/>
    <property type="project" value="UniProtKB-KW"/>
</dbReference>
<dbReference type="OrthoDB" id="9791546at2"/>
<evidence type="ECO:0000313" key="6">
    <source>
        <dbReference type="Proteomes" id="UP000195437"/>
    </source>
</evidence>
<dbReference type="EMBL" id="CP021434">
    <property type="protein sequence ID" value="ARU62317.1"/>
    <property type="molecule type" value="Genomic_DNA"/>
</dbReference>
<dbReference type="PROSITE" id="PS50893">
    <property type="entry name" value="ABC_TRANSPORTER_2"/>
    <property type="match status" value="1"/>
</dbReference>
<dbReference type="Pfam" id="PF00005">
    <property type="entry name" value="ABC_tran"/>
    <property type="match status" value="1"/>
</dbReference>
<dbReference type="PANTHER" id="PTHR24220:SF86">
    <property type="entry name" value="ABC TRANSPORTER ABCH.1"/>
    <property type="match status" value="1"/>
</dbReference>
<accession>A0A1Y0IPA5</accession>
<dbReference type="Gene3D" id="3.40.50.300">
    <property type="entry name" value="P-loop containing nucleotide triphosphate hydrolases"/>
    <property type="match status" value="1"/>
</dbReference>
<dbReference type="FunFam" id="3.40.50.300:FF:000032">
    <property type="entry name" value="Export ABC transporter ATP-binding protein"/>
    <property type="match status" value="1"/>
</dbReference>
<name>A0A1Y0IPA5_9BACL</name>
<dbReference type="GO" id="GO:0005886">
    <property type="term" value="C:plasma membrane"/>
    <property type="evidence" value="ECO:0007669"/>
    <property type="project" value="TreeGrafter"/>
</dbReference>
<dbReference type="InterPro" id="IPR017871">
    <property type="entry name" value="ABC_transporter-like_CS"/>
</dbReference>
<dbReference type="SUPFAM" id="SSF52540">
    <property type="entry name" value="P-loop containing nucleoside triphosphate hydrolases"/>
    <property type="match status" value="1"/>
</dbReference>
<gene>
    <name evidence="5" type="ORF">CBW65_15955</name>
</gene>
<evidence type="ECO:0000256" key="1">
    <source>
        <dbReference type="ARBA" id="ARBA00022448"/>
    </source>
</evidence>
<dbReference type="GO" id="GO:0022857">
    <property type="term" value="F:transmembrane transporter activity"/>
    <property type="evidence" value="ECO:0007669"/>
    <property type="project" value="TreeGrafter"/>
</dbReference>
<sequence>MIELRSVTKTYRTGSVSATVLQDLSLEIKEGDFLAIIGTSGAGKSTLLNLIGLLDLPSKGSVWVEGQNVSTLPEKAYGLLRRERIGFVFQDFKLVRDMTALENVEIPLAYSGTHNKKQRRERALEVLRDVGLEGKADRYPDELSGGQKQRVAIARAIANRPRLLIADEPTGNLDADTTKEVLALLQQMHQSGMAVVIVTHDPFVAGHARDVWELGDGKLALRK</sequence>
<dbReference type="InterPro" id="IPR017911">
    <property type="entry name" value="MacB-like_ATP-bd"/>
</dbReference>